<sequence length="984" mass="107000">MARHRQTESTALQKAPKDWNKTGLQLTLLLFVLSYVLWALGLVFPVVHLQGSFLGVGELDVTRSTIGSLKEFLQHGFYVPLTLIVTFSIIVPIVKLLVLTTCVFICWRKRLFTSEQYIQRDAIAAGAVVGVPVPMPPDERQHEGDLEHQTWQEGGSLADASDATSGEVSPPRSPTSALKKARGRREQQQRRSIQWRPSLVERGEGMKDEQEAAYLLGVRWLTRLRHVAKSQFVDVYVCILLVGFLNHNIFHTTFLIGFYLYTAFCTLSILSTQLLTNLVSWRVEKFRQKRAGKDGDSVAAAAAAENEATKDTFSAPDAMPLSVANFLFACNSLLWLCGVSAALFAPILVVQVVFEGSLIVDQIGLPVLGLLKKLWGHGYVLSWAIVNAFVLVVPLLAILCSALQKVVPAWRRPLRYAVGFFFDWAMTDIFAVSLLTAYFAFNAFDQLLAKIPAVTPLPITQALSLPLSGFYMLLMAGICAFELVDLSHMHTMDTSFRPHGSFQHPVWPQGPSSRSLKIAAMQAPLLAADGSEHLPSPSPVPSEAMSVSRQWDYIHTSPLPSPARQKSGTIAGADARPDDEQSSPSPAEKPPSTVEASESLPTQPGVSVITSESRGGDNGLSGGGGGGLSSYGRFLVRVWLVNFRRSLKNPVVLFKALALITVLVLAARNNVPSVDVAHLNAQLLTLLPTLNQAINTTLPATVGDCHPSPSTLSLIPGTPDSSGNASQITALFPLPSDAASPPPTTPHRSLLWSFFSSGAGASSADPLVPPSPCLGSGPLYEGTKGGVKVLAKWLTGLSTGRITQAKLAVPGENRFRFGFRVMFASLQLSLRVEECVTPDVLLTGKCDLLSDDTTHCCGDQVGIDFHFIADCNESSPYVRDLHIPPPPAGLSLVKPITVREHILGFEVARDVTARLQEAFYANLGKFLPVRTEGPQTTDDRKHAAEKYRFIPWSGRKISVEEFLNMMIELNVPPDGRLKCPEATD</sequence>
<dbReference type="Proteomes" id="UP000041254">
    <property type="component" value="Unassembled WGS sequence"/>
</dbReference>
<dbReference type="VEuPathDB" id="CryptoDB:Vbra_14132"/>
<keyword evidence="2" id="KW-0812">Transmembrane</keyword>
<evidence type="ECO:0000256" key="1">
    <source>
        <dbReference type="SAM" id="MobiDB-lite"/>
    </source>
</evidence>
<feature type="transmembrane region" description="Helical" evidence="2">
    <location>
        <begin position="651"/>
        <end position="667"/>
    </location>
</feature>
<feature type="transmembrane region" description="Helical" evidence="2">
    <location>
        <begin position="333"/>
        <end position="354"/>
    </location>
</feature>
<dbReference type="OrthoDB" id="363786at2759"/>
<evidence type="ECO:0000313" key="4">
    <source>
        <dbReference type="Proteomes" id="UP000041254"/>
    </source>
</evidence>
<dbReference type="AlphaFoldDB" id="A0A0G4F0V7"/>
<feature type="region of interest" description="Disordered" evidence="1">
    <location>
        <begin position="556"/>
        <end position="624"/>
    </location>
</feature>
<feature type="transmembrane region" description="Helical" evidence="2">
    <location>
        <begin position="232"/>
        <end position="250"/>
    </location>
</feature>
<name>A0A0G4F0V7_VITBC</name>
<feature type="transmembrane region" description="Helical" evidence="2">
    <location>
        <begin position="26"/>
        <end position="47"/>
    </location>
</feature>
<accession>A0A0G4F0V7</accession>
<dbReference type="InParanoid" id="A0A0G4F0V7"/>
<gene>
    <name evidence="3" type="ORF">Vbra_14132</name>
</gene>
<keyword evidence="4" id="KW-1185">Reference proteome</keyword>
<organism evidence="3 4">
    <name type="scientific">Vitrella brassicaformis (strain CCMP3155)</name>
    <dbReference type="NCBI Taxonomy" id="1169540"/>
    <lineage>
        <taxon>Eukaryota</taxon>
        <taxon>Sar</taxon>
        <taxon>Alveolata</taxon>
        <taxon>Colpodellida</taxon>
        <taxon>Vitrellaceae</taxon>
        <taxon>Vitrella</taxon>
    </lineage>
</organism>
<protein>
    <recommendedName>
        <fullName evidence="5">Paraquat-inducible protein A</fullName>
    </recommendedName>
</protein>
<proteinExistence type="predicted"/>
<evidence type="ECO:0008006" key="5">
    <source>
        <dbReference type="Google" id="ProtNLM"/>
    </source>
</evidence>
<evidence type="ECO:0000256" key="2">
    <source>
        <dbReference type="SAM" id="Phobius"/>
    </source>
</evidence>
<feature type="transmembrane region" description="Helical" evidence="2">
    <location>
        <begin position="374"/>
        <end position="399"/>
    </location>
</feature>
<feature type="compositionally biased region" description="Polar residues" evidence="1">
    <location>
        <begin position="594"/>
        <end position="612"/>
    </location>
</feature>
<keyword evidence="2" id="KW-1133">Transmembrane helix</keyword>
<feature type="transmembrane region" description="Helical" evidence="2">
    <location>
        <begin position="420"/>
        <end position="441"/>
    </location>
</feature>
<keyword evidence="2" id="KW-0472">Membrane</keyword>
<evidence type="ECO:0000313" key="3">
    <source>
        <dbReference type="EMBL" id="CEM05157.1"/>
    </source>
</evidence>
<feature type="transmembrane region" description="Helical" evidence="2">
    <location>
        <begin position="77"/>
        <end position="107"/>
    </location>
</feature>
<dbReference type="EMBL" id="CDMY01000356">
    <property type="protein sequence ID" value="CEM05157.1"/>
    <property type="molecule type" value="Genomic_DNA"/>
</dbReference>
<feature type="region of interest" description="Disordered" evidence="1">
    <location>
        <begin position="157"/>
        <end position="192"/>
    </location>
</feature>
<feature type="transmembrane region" description="Helical" evidence="2">
    <location>
        <begin position="256"/>
        <end position="280"/>
    </location>
</feature>
<feature type="transmembrane region" description="Helical" evidence="2">
    <location>
        <begin position="461"/>
        <end position="484"/>
    </location>
</feature>
<reference evidence="3 4" key="1">
    <citation type="submission" date="2014-11" db="EMBL/GenBank/DDBJ databases">
        <authorList>
            <person name="Zhu J."/>
            <person name="Qi W."/>
            <person name="Song R."/>
        </authorList>
    </citation>
    <scope>NUCLEOTIDE SEQUENCE [LARGE SCALE GENOMIC DNA]</scope>
</reference>